<dbReference type="GO" id="GO:0008483">
    <property type="term" value="F:transaminase activity"/>
    <property type="evidence" value="ECO:0007669"/>
    <property type="project" value="UniProtKB-KW"/>
</dbReference>
<evidence type="ECO:0000313" key="8">
    <source>
        <dbReference type="Proteomes" id="UP000735302"/>
    </source>
</evidence>
<comment type="caution">
    <text evidence="7">The sequence shown here is derived from an EMBL/GenBank/DDBJ whole genome shotgun (WGS) entry which is preliminary data.</text>
</comment>
<dbReference type="GO" id="GO:0030170">
    <property type="term" value="F:pyridoxal phosphate binding"/>
    <property type="evidence" value="ECO:0007669"/>
    <property type="project" value="InterPro"/>
</dbReference>
<name>A0AAV4AJ51_9GAST</name>
<dbReference type="Pfam" id="PF00155">
    <property type="entry name" value="Aminotran_1_2"/>
    <property type="match status" value="2"/>
</dbReference>
<proteinExistence type="inferred from homology"/>
<protein>
    <submittedName>
        <fullName evidence="7">Aspartate aminotransferase-like</fullName>
    </submittedName>
</protein>
<evidence type="ECO:0000256" key="5">
    <source>
        <dbReference type="ARBA" id="ARBA00022898"/>
    </source>
</evidence>
<keyword evidence="4" id="KW-0808">Transferase</keyword>
<keyword evidence="3 7" id="KW-0032">Aminotransferase</keyword>
<dbReference type="SUPFAM" id="SSF53383">
    <property type="entry name" value="PLP-dependent transferases"/>
    <property type="match status" value="1"/>
</dbReference>
<dbReference type="InterPro" id="IPR015421">
    <property type="entry name" value="PyrdxlP-dep_Trfase_major"/>
</dbReference>
<dbReference type="InterPro" id="IPR050596">
    <property type="entry name" value="AspAT/PAT-like"/>
</dbReference>
<dbReference type="InterPro" id="IPR004838">
    <property type="entry name" value="NHTrfase_class1_PyrdxlP-BS"/>
</dbReference>
<reference evidence="7 8" key="1">
    <citation type="journal article" date="2021" name="Elife">
        <title>Chloroplast acquisition without the gene transfer in kleptoplastic sea slugs, Plakobranchus ocellatus.</title>
        <authorList>
            <person name="Maeda T."/>
            <person name="Takahashi S."/>
            <person name="Yoshida T."/>
            <person name="Shimamura S."/>
            <person name="Takaki Y."/>
            <person name="Nagai Y."/>
            <person name="Toyoda A."/>
            <person name="Suzuki Y."/>
            <person name="Arimoto A."/>
            <person name="Ishii H."/>
            <person name="Satoh N."/>
            <person name="Nishiyama T."/>
            <person name="Hasebe M."/>
            <person name="Maruyama T."/>
            <person name="Minagawa J."/>
            <person name="Obokata J."/>
            <person name="Shigenobu S."/>
        </authorList>
    </citation>
    <scope>NUCLEOTIDE SEQUENCE [LARGE SCALE GENOMIC DNA]</scope>
</reference>
<gene>
    <name evidence="7" type="ORF">PoB_003315100</name>
</gene>
<dbReference type="PANTHER" id="PTHR46383:SF1">
    <property type="entry name" value="ASPARTATE AMINOTRANSFERASE"/>
    <property type="match status" value="1"/>
</dbReference>
<comment type="cofactor">
    <cofactor evidence="1">
        <name>pyridoxal 5'-phosphate</name>
        <dbReference type="ChEBI" id="CHEBI:597326"/>
    </cofactor>
</comment>
<keyword evidence="5" id="KW-0663">Pyridoxal phosphate</keyword>
<dbReference type="Gene3D" id="3.40.640.10">
    <property type="entry name" value="Type I PLP-dependent aspartate aminotransferase-like (Major domain)"/>
    <property type="match status" value="2"/>
</dbReference>
<dbReference type="Proteomes" id="UP000735302">
    <property type="component" value="Unassembled WGS sequence"/>
</dbReference>
<dbReference type="CDD" id="cd00609">
    <property type="entry name" value="AAT_like"/>
    <property type="match status" value="1"/>
</dbReference>
<feature type="domain" description="Aminotransferase class I/classII large" evidence="6">
    <location>
        <begin position="184"/>
        <end position="265"/>
    </location>
</feature>
<evidence type="ECO:0000259" key="6">
    <source>
        <dbReference type="Pfam" id="PF00155"/>
    </source>
</evidence>
<sequence>MELVRKDLVAQKYGGATNLAYNEKIKKMIEEGHSVYHFGFGQSPFPVIELASESLKQHTGQCAYLHVQGLPALRKGICDFHRHYDHVTFDPEDIVVAPGSKELILLVMTVFNGEILLNSPSWTTYKPQAVLSGHCSIMVDSREEDEWRVTPQGLEKAVEDLSSDRYKLLVLCNPCNPSESVQLYPEGAILCSGMSKWAAAGGWRLGYHIYPRELQALRDVVASAGSHTYSCAPAPVQYAFAQVRNTLLSLGQNAAGRARALDRFAEDLIADSLATLQLTPPFVMVKTITTIYLP</sequence>
<dbReference type="InterPro" id="IPR015424">
    <property type="entry name" value="PyrdxlP-dep_Trfase"/>
</dbReference>
<dbReference type="InterPro" id="IPR004839">
    <property type="entry name" value="Aminotransferase_I/II_large"/>
</dbReference>
<evidence type="ECO:0000256" key="4">
    <source>
        <dbReference type="ARBA" id="ARBA00022679"/>
    </source>
</evidence>
<dbReference type="AlphaFoldDB" id="A0AAV4AJ51"/>
<keyword evidence="8" id="KW-1185">Reference proteome</keyword>
<dbReference type="InterPro" id="IPR015422">
    <property type="entry name" value="PyrdxlP-dep_Trfase_small"/>
</dbReference>
<dbReference type="PANTHER" id="PTHR46383">
    <property type="entry name" value="ASPARTATE AMINOTRANSFERASE"/>
    <property type="match status" value="1"/>
</dbReference>
<evidence type="ECO:0000256" key="2">
    <source>
        <dbReference type="ARBA" id="ARBA00007441"/>
    </source>
</evidence>
<dbReference type="Gene3D" id="3.90.1150.10">
    <property type="entry name" value="Aspartate Aminotransferase, domain 1"/>
    <property type="match status" value="1"/>
</dbReference>
<accession>A0AAV4AJ51</accession>
<dbReference type="GO" id="GO:0006520">
    <property type="term" value="P:amino acid metabolic process"/>
    <property type="evidence" value="ECO:0007669"/>
    <property type="project" value="InterPro"/>
</dbReference>
<evidence type="ECO:0000256" key="3">
    <source>
        <dbReference type="ARBA" id="ARBA00022576"/>
    </source>
</evidence>
<evidence type="ECO:0000313" key="7">
    <source>
        <dbReference type="EMBL" id="GFO06646.1"/>
    </source>
</evidence>
<feature type="domain" description="Aminotransferase class I/classII large" evidence="6">
    <location>
        <begin position="36"/>
        <end position="178"/>
    </location>
</feature>
<dbReference type="PROSITE" id="PS00105">
    <property type="entry name" value="AA_TRANSFER_CLASS_1"/>
    <property type="match status" value="1"/>
</dbReference>
<dbReference type="EMBL" id="BLXT01003781">
    <property type="protein sequence ID" value="GFO06646.1"/>
    <property type="molecule type" value="Genomic_DNA"/>
</dbReference>
<comment type="similarity">
    <text evidence="2">Belongs to the class-I pyridoxal-phosphate-dependent aminotransferase family.</text>
</comment>
<evidence type="ECO:0000256" key="1">
    <source>
        <dbReference type="ARBA" id="ARBA00001933"/>
    </source>
</evidence>
<organism evidence="7 8">
    <name type="scientific">Plakobranchus ocellatus</name>
    <dbReference type="NCBI Taxonomy" id="259542"/>
    <lineage>
        <taxon>Eukaryota</taxon>
        <taxon>Metazoa</taxon>
        <taxon>Spiralia</taxon>
        <taxon>Lophotrochozoa</taxon>
        <taxon>Mollusca</taxon>
        <taxon>Gastropoda</taxon>
        <taxon>Heterobranchia</taxon>
        <taxon>Euthyneura</taxon>
        <taxon>Panpulmonata</taxon>
        <taxon>Sacoglossa</taxon>
        <taxon>Placobranchoidea</taxon>
        <taxon>Plakobranchidae</taxon>
        <taxon>Plakobranchus</taxon>
    </lineage>
</organism>